<protein>
    <submittedName>
        <fullName evidence="1">Uncharacterized protein</fullName>
    </submittedName>
</protein>
<sequence>MPATYLGKKSVVIPSIAPARLIPCILVRMQTWCGWAQKHRVEDLALPINHKGVAMGRVTACFDPETGERRGNIASTVDGFHDAIGKRLSWGKEP</sequence>
<evidence type="ECO:0000313" key="2">
    <source>
        <dbReference type="Proteomes" id="UP000223906"/>
    </source>
</evidence>
<keyword evidence="2" id="KW-1185">Reference proteome</keyword>
<accession>A0A1W6DX93</accession>
<reference evidence="1 2" key="1">
    <citation type="submission" date="2017-02" db="EMBL/GenBank/DDBJ databases">
        <title>The first characterized phage against a member of the ecologically important #sphingomonads reveals high dissimilarity against all other known phages.</title>
        <authorList>
            <person name="Nielsen T.K."/>
            <person name="Carstens A.B."/>
            <person name="Kot W."/>
            <person name="Lametsch R."/>
            <person name="Neve H."/>
            <person name="Hansen L.H."/>
        </authorList>
    </citation>
    <scope>NUCLEOTIDE SEQUENCE [LARGE SCALE GENOMIC DNA]</scope>
</reference>
<dbReference type="EMBL" id="KY629563">
    <property type="protein sequence ID" value="ARK07538.1"/>
    <property type="molecule type" value="Genomic_DNA"/>
</dbReference>
<name>A0A1W6DX93_9CAUD</name>
<dbReference type="Proteomes" id="UP000223906">
    <property type="component" value="Segment"/>
</dbReference>
<gene>
    <name evidence="1" type="ORF">LAV_00163</name>
</gene>
<evidence type="ECO:0000313" key="1">
    <source>
        <dbReference type="EMBL" id="ARK07538.1"/>
    </source>
</evidence>
<organism evidence="1 2">
    <name type="scientific">Sphingobium phage Lacusarx</name>
    <dbReference type="NCBI Taxonomy" id="1980139"/>
    <lineage>
        <taxon>Viruses</taxon>
        <taxon>Duplodnaviria</taxon>
        <taxon>Heunggongvirae</taxon>
        <taxon>Uroviricota</taxon>
        <taxon>Caudoviricetes</taxon>
        <taxon>Lacusarxvirus</taxon>
        <taxon>Lacusarxvirus lacusarx</taxon>
    </lineage>
</organism>
<proteinExistence type="predicted"/>